<keyword evidence="2" id="KW-1185">Reference proteome</keyword>
<protein>
    <submittedName>
        <fullName evidence="1">Uncharacterized protein</fullName>
    </submittedName>
</protein>
<name>A0ABQ5J1I3_9ASTR</name>
<reference evidence="1" key="2">
    <citation type="submission" date="2022-01" db="EMBL/GenBank/DDBJ databases">
        <authorList>
            <person name="Yamashiro T."/>
            <person name="Shiraishi A."/>
            <person name="Satake H."/>
            <person name="Nakayama K."/>
        </authorList>
    </citation>
    <scope>NUCLEOTIDE SEQUENCE</scope>
</reference>
<organism evidence="1 2">
    <name type="scientific">Tanacetum coccineum</name>
    <dbReference type="NCBI Taxonomy" id="301880"/>
    <lineage>
        <taxon>Eukaryota</taxon>
        <taxon>Viridiplantae</taxon>
        <taxon>Streptophyta</taxon>
        <taxon>Embryophyta</taxon>
        <taxon>Tracheophyta</taxon>
        <taxon>Spermatophyta</taxon>
        <taxon>Magnoliopsida</taxon>
        <taxon>eudicotyledons</taxon>
        <taxon>Gunneridae</taxon>
        <taxon>Pentapetalae</taxon>
        <taxon>asterids</taxon>
        <taxon>campanulids</taxon>
        <taxon>Asterales</taxon>
        <taxon>Asteraceae</taxon>
        <taxon>Asteroideae</taxon>
        <taxon>Anthemideae</taxon>
        <taxon>Anthemidinae</taxon>
        <taxon>Tanacetum</taxon>
    </lineage>
</organism>
<reference evidence="1" key="1">
    <citation type="journal article" date="2022" name="Int. J. Mol. Sci.">
        <title>Draft Genome of Tanacetum Coccineum: Genomic Comparison of Closely Related Tanacetum-Family Plants.</title>
        <authorList>
            <person name="Yamashiro T."/>
            <person name="Shiraishi A."/>
            <person name="Nakayama K."/>
            <person name="Satake H."/>
        </authorList>
    </citation>
    <scope>NUCLEOTIDE SEQUENCE</scope>
</reference>
<dbReference type="EMBL" id="BQNB010021346">
    <property type="protein sequence ID" value="GJU05413.1"/>
    <property type="molecule type" value="Genomic_DNA"/>
</dbReference>
<proteinExistence type="predicted"/>
<gene>
    <name evidence="1" type="ORF">Tco_1121843</name>
</gene>
<accession>A0ABQ5J1I3</accession>
<evidence type="ECO:0000313" key="2">
    <source>
        <dbReference type="Proteomes" id="UP001151760"/>
    </source>
</evidence>
<dbReference type="Proteomes" id="UP001151760">
    <property type="component" value="Unassembled WGS sequence"/>
</dbReference>
<evidence type="ECO:0000313" key="1">
    <source>
        <dbReference type="EMBL" id="GJU05413.1"/>
    </source>
</evidence>
<feature type="non-terminal residue" evidence="1">
    <location>
        <position position="1"/>
    </location>
</feature>
<comment type="caution">
    <text evidence="1">The sequence shown here is derived from an EMBL/GenBank/DDBJ whole genome shotgun (WGS) entry which is preliminary data.</text>
</comment>
<sequence length="66" mass="7623">IMAECDVLKDMGEEFKAKYKAAMMDFDKNLAVNVLHGKITSLSREVKEDRANLDRMLLESQKWPGY</sequence>